<protein>
    <recommendedName>
        <fullName evidence="6">RNA polymerase sigma factor</fullName>
    </recommendedName>
</protein>
<dbReference type="CDD" id="cd06171">
    <property type="entry name" value="Sigma70_r4"/>
    <property type="match status" value="1"/>
</dbReference>
<evidence type="ECO:0000256" key="6">
    <source>
        <dbReference type="RuleBase" id="RU000716"/>
    </source>
</evidence>
<dbReference type="OrthoDB" id="1027298at2"/>
<dbReference type="SUPFAM" id="SSF88659">
    <property type="entry name" value="Sigma3 and sigma4 domains of RNA polymerase sigma factors"/>
    <property type="match status" value="1"/>
</dbReference>
<evidence type="ECO:0000256" key="4">
    <source>
        <dbReference type="ARBA" id="ARBA00023125"/>
    </source>
</evidence>
<evidence type="ECO:0000313" key="9">
    <source>
        <dbReference type="EMBL" id="REC66840.1"/>
    </source>
</evidence>
<evidence type="ECO:0000256" key="3">
    <source>
        <dbReference type="ARBA" id="ARBA00023082"/>
    </source>
</evidence>
<comment type="caution">
    <text evidence="9">The sequence shown here is derived from an EMBL/GenBank/DDBJ whole genome shotgun (WGS) entry which is preliminary data.</text>
</comment>
<comment type="similarity">
    <text evidence="1 6">Belongs to the sigma-70 factor family. ECF subfamily.</text>
</comment>
<dbReference type="InterPro" id="IPR036388">
    <property type="entry name" value="WH-like_DNA-bd_sf"/>
</dbReference>
<dbReference type="InterPro" id="IPR013325">
    <property type="entry name" value="RNA_pol_sigma_r2"/>
</dbReference>
<keyword evidence="4 6" id="KW-0238">DNA-binding</keyword>
<dbReference type="SUPFAM" id="SSF88946">
    <property type="entry name" value="Sigma2 domain of RNA polymerase sigma factors"/>
    <property type="match status" value="1"/>
</dbReference>
<dbReference type="RefSeq" id="WP_115959630.1">
    <property type="nucleotide sequence ID" value="NZ_CBCRVL010000009.1"/>
</dbReference>
<dbReference type="InterPro" id="IPR013249">
    <property type="entry name" value="RNA_pol_sigma70_r4_t2"/>
</dbReference>
<dbReference type="Proteomes" id="UP000256769">
    <property type="component" value="Unassembled WGS sequence"/>
</dbReference>
<dbReference type="Gene3D" id="1.10.1740.10">
    <property type="match status" value="1"/>
</dbReference>
<sequence length="213" mass="25601">MKAGEKYTDRELIDKILNNETAVFELIIRRNNSYLYRIGRMYRFSHEDTQDLIQETYIEAFIHLHQFENRSSFRTWISRIMLHQCYRKTQKWSSKHIMPLENNTKVSENLYNSETFAQVMNKELNSVIEKSLLAIPEDYRIAFTLREINGLSVQETAEAMEISEGNVKTRVSRAKAYLRKEIEKYYIKDEIFEFNLIYCDEIVNRVMRKIKEI</sequence>
<gene>
    <name evidence="9" type="ORF">DRF59_11050</name>
</gene>
<dbReference type="InterPro" id="IPR007627">
    <property type="entry name" value="RNA_pol_sigma70_r2"/>
</dbReference>
<evidence type="ECO:0000259" key="8">
    <source>
        <dbReference type="Pfam" id="PF08281"/>
    </source>
</evidence>
<dbReference type="PANTHER" id="PTHR43133:SF51">
    <property type="entry name" value="RNA POLYMERASE SIGMA FACTOR"/>
    <property type="match status" value="1"/>
</dbReference>
<keyword evidence="10" id="KW-1185">Reference proteome</keyword>
<accession>A0A3D9CM94</accession>
<dbReference type="NCBIfam" id="TIGR02937">
    <property type="entry name" value="sigma70-ECF"/>
    <property type="match status" value="1"/>
</dbReference>
<evidence type="ECO:0000313" key="10">
    <source>
        <dbReference type="Proteomes" id="UP000256769"/>
    </source>
</evidence>
<proteinExistence type="inferred from homology"/>
<dbReference type="PANTHER" id="PTHR43133">
    <property type="entry name" value="RNA POLYMERASE ECF-TYPE SIGMA FACTO"/>
    <property type="match status" value="1"/>
</dbReference>
<dbReference type="AlphaFoldDB" id="A0A3D9CM94"/>
<evidence type="ECO:0000256" key="5">
    <source>
        <dbReference type="ARBA" id="ARBA00023163"/>
    </source>
</evidence>
<dbReference type="Gene3D" id="1.10.10.10">
    <property type="entry name" value="Winged helix-like DNA-binding domain superfamily/Winged helix DNA-binding domain"/>
    <property type="match status" value="1"/>
</dbReference>
<dbReference type="GO" id="GO:0016987">
    <property type="term" value="F:sigma factor activity"/>
    <property type="evidence" value="ECO:0007669"/>
    <property type="project" value="UniProtKB-KW"/>
</dbReference>
<dbReference type="InterPro" id="IPR039425">
    <property type="entry name" value="RNA_pol_sigma-70-like"/>
</dbReference>
<evidence type="ECO:0000256" key="2">
    <source>
        <dbReference type="ARBA" id="ARBA00023015"/>
    </source>
</evidence>
<reference evidence="9 10" key="1">
    <citation type="journal article" date="2007" name="Int. J. Syst. Evol. Microbiol.">
        <title>Chryseobacterium flavum sp. nov., isolated from polluted soil.</title>
        <authorList>
            <person name="Zhou Y."/>
            <person name="Dong J."/>
            <person name="Wang X."/>
            <person name="Huang X."/>
            <person name="Zhang K.Y."/>
            <person name="Zhang Y.Q."/>
            <person name="Guo Y.F."/>
            <person name="Lai R."/>
            <person name="Li W.J."/>
        </authorList>
    </citation>
    <scope>NUCLEOTIDE SEQUENCE [LARGE SCALE GENOMIC DNA]</scope>
    <source>
        <strain evidence="9 10">KCTC 12877</strain>
    </source>
</reference>
<feature type="domain" description="RNA polymerase sigma-70 region 2" evidence="7">
    <location>
        <begin position="28"/>
        <end position="88"/>
    </location>
</feature>
<organism evidence="9 10">
    <name type="scientific">Chryseobacterium flavum</name>
    <dbReference type="NCBI Taxonomy" id="415851"/>
    <lineage>
        <taxon>Bacteria</taxon>
        <taxon>Pseudomonadati</taxon>
        <taxon>Bacteroidota</taxon>
        <taxon>Flavobacteriia</taxon>
        <taxon>Flavobacteriales</taxon>
        <taxon>Weeksellaceae</taxon>
        <taxon>Chryseobacterium group</taxon>
        <taxon>Chryseobacterium</taxon>
    </lineage>
</organism>
<dbReference type="GO" id="GO:0006352">
    <property type="term" value="P:DNA-templated transcription initiation"/>
    <property type="evidence" value="ECO:0007669"/>
    <property type="project" value="InterPro"/>
</dbReference>
<evidence type="ECO:0000259" key="7">
    <source>
        <dbReference type="Pfam" id="PF04542"/>
    </source>
</evidence>
<dbReference type="Pfam" id="PF08281">
    <property type="entry name" value="Sigma70_r4_2"/>
    <property type="match status" value="1"/>
</dbReference>
<dbReference type="InterPro" id="IPR000838">
    <property type="entry name" value="RNA_pol_sigma70_ECF_CS"/>
</dbReference>
<dbReference type="InterPro" id="IPR014284">
    <property type="entry name" value="RNA_pol_sigma-70_dom"/>
</dbReference>
<name>A0A3D9CM94_9FLAO</name>
<dbReference type="EMBL" id="QNUE01000007">
    <property type="protein sequence ID" value="REC66840.1"/>
    <property type="molecule type" value="Genomic_DNA"/>
</dbReference>
<dbReference type="InterPro" id="IPR013324">
    <property type="entry name" value="RNA_pol_sigma_r3/r4-like"/>
</dbReference>
<dbReference type="Pfam" id="PF04542">
    <property type="entry name" value="Sigma70_r2"/>
    <property type="match status" value="1"/>
</dbReference>
<keyword evidence="5 6" id="KW-0804">Transcription</keyword>
<keyword evidence="3 6" id="KW-0731">Sigma factor</keyword>
<feature type="domain" description="RNA polymerase sigma factor 70 region 4 type 2" evidence="8">
    <location>
        <begin position="128"/>
        <end position="177"/>
    </location>
</feature>
<keyword evidence="2 6" id="KW-0805">Transcription regulation</keyword>
<dbReference type="GO" id="GO:0003677">
    <property type="term" value="F:DNA binding"/>
    <property type="evidence" value="ECO:0007669"/>
    <property type="project" value="UniProtKB-KW"/>
</dbReference>
<evidence type="ECO:0000256" key="1">
    <source>
        <dbReference type="ARBA" id="ARBA00010641"/>
    </source>
</evidence>
<dbReference type="PROSITE" id="PS01063">
    <property type="entry name" value="SIGMA70_ECF"/>
    <property type="match status" value="1"/>
</dbReference>